<proteinExistence type="predicted"/>
<organism evidence="2 3">
    <name type="scientific">Trichosporon asahii var. asahii (strain ATCC 90039 / CBS 2479 / JCM 2466 / KCTC 7840 / NBRC 103889/ NCYC 2677 / UAMH 7654)</name>
    <name type="common">Yeast</name>
    <dbReference type="NCBI Taxonomy" id="1186058"/>
    <lineage>
        <taxon>Eukaryota</taxon>
        <taxon>Fungi</taxon>
        <taxon>Dikarya</taxon>
        <taxon>Basidiomycota</taxon>
        <taxon>Agaricomycotina</taxon>
        <taxon>Tremellomycetes</taxon>
        <taxon>Trichosporonales</taxon>
        <taxon>Trichosporonaceae</taxon>
        <taxon>Trichosporon</taxon>
    </lineage>
</organism>
<dbReference type="KEGG" id="tasa:A1Q1_04670"/>
<reference evidence="2 3" key="1">
    <citation type="journal article" date="2012" name="Eukaryot. Cell">
        <title>Draft genome sequence of CBS 2479, the standard type strain of Trichosporon asahii.</title>
        <authorList>
            <person name="Yang R.Y."/>
            <person name="Li H.T."/>
            <person name="Zhu H."/>
            <person name="Zhou G.P."/>
            <person name="Wang M."/>
            <person name="Wang L."/>
        </authorList>
    </citation>
    <scope>NUCLEOTIDE SEQUENCE [LARGE SCALE GENOMIC DNA]</scope>
    <source>
        <strain evidence="3">ATCC 90039 / CBS 2479 / JCM 2466 / KCTC 7840 / NCYC 2677 / UAMH 7654</strain>
    </source>
</reference>
<evidence type="ECO:0000313" key="3">
    <source>
        <dbReference type="Proteomes" id="UP000002748"/>
    </source>
</evidence>
<feature type="compositionally biased region" description="Basic residues" evidence="1">
    <location>
        <begin position="1"/>
        <end position="10"/>
    </location>
</feature>
<protein>
    <submittedName>
        <fullName evidence="2">Uncharacterized protein</fullName>
    </submittedName>
</protein>
<dbReference type="HOGENOM" id="CLU_378201_0_0_1"/>
<feature type="compositionally biased region" description="Polar residues" evidence="1">
    <location>
        <begin position="355"/>
        <end position="374"/>
    </location>
</feature>
<dbReference type="Proteomes" id="UP000002748">
    <property type="component" value="Unassembled WGS sequence"/>
</dbReference>
<dbReference type="GeneID" id="25988182"/>
<feature type="compositionally biased region" description="Low complexity" evidence="1">
    <location>
        <begin position="26"/>
        <end position="35"/>
    </location>
</feature>
<feature type="region of interest" description="Disordered" evidence="1">
    <location>
        <begin position="344"/>
        <end position="389"/>
    </location>
</feature>
<dbReference type="AlphaFoldDB" id="J4U8C0"/>
<evidence type="ECO:0000313" key="2">
    <source>
        <dbReference type="EMBL" id="EJT46705.1"/>
    </source>
</evidence>
<gene>
    <name evidence="2" type="ORF">A1Q1_04670</name>
</gene>
<feature type="compositionally biased region" description="Low complexity" evidence="1">
    <location>
        <begin position="691"/>
        <end position="704"/>
    </location>
</feature>
<dbReference type="EMBL" id="ALBS01000280">
    <property type="protein sequence ID" value="EJT46705.1"/>
    <property type="molecule type" value="Genomic_DNA"/>
</dbReference>
<feature type="region of interest" description="Disordered" evidence="1">
    <location>
        <begin position="1"/>
        <end position="198"/>
    </location>
</feature>
<comment type="caution">
    <text evidence="2">The sequence shown here is derived from an EMBL/GenBank/DDBJ whole genome shotgun (WGS) entry which is preliminary data.</text>
</comment>
<feature type="region of interest" description="Disordered" evidence="1">
    <location>
        <begin position="679"/>
        <end position="733"/>
    </location>
</feature>
<feature type="compositionally biased region" description="Basic and acidic residues" evidence="1">
    <location>
        <begin position="262"/>
        <end position="274"/>
    </location>
</feature>
<feature type="compositionally biased region" description="Polar residues" evidence="1">
    <location>
        <begin position="39"/>
        <end position="58"/>
    </location>
</feature>
<name>J4U8C0_TRIAS</name>
<dbReference type="VEuPathDB" id="FungiDB:A1Q1_04670"/>
<sequence>MPATRGKKRQPGQLSLDELFARQQPRAASTSTAARSHTKNNTPVMSSTGPTTNSSGRSASDGLSAVTAIDLTKTSASSRAKRRVAGTADDADAPPAKKIKAIAPAPADPHPVAAPSSATLAPITGARKATDESSTSKSPLAAARTAPSWVAANGPPRAAQTPRSPIRTIALDENEPPFAPHAQPTARSPRASIQGIFSPSSGQPNFVSGARIAEGAVSALPSVLKHPISGTNAGIGSPKYTTSSRKRSLVTGEDIFPVGDPFESKHQDTKGKLEENDDEAISSKQCMPKGLSREPTLAPMVIGYASLELGAPPRGRLDVTAVNGTPRLNAGALIPLLSSYPTSSTTHAPPVLSTHPATSTEDSPPRITHNSRVWSKSVPTTSGAASSSAPASIVTSRSLVRSAPSPTSLSTSTASVCDFTYQALRLNLDCADLYVFSGMVKRRMDKYGIKIKLNGPEPQLVKGNLEDLKIGGRLWTDLNGWPREQLLLRDEEKRHQSNACHMSLRLLCGLIYWRRSAKREVSRAKAENRLPIAVLPGCTCRIPETGILLPFCQSSEATEILLEGIKRMTSMERKRRKSWDRILVGRIKASPKLRDDSTLREMTLRIMPTTSGADCQQRCLLFFHLTRDPPSSGVRGTVDYQLKQTKKPKYGSLFGGTLTLKASRWAPAVVAAYARAYPGRSLPDGSRTAQKSDGPSGPGASSSQPKKKRAPATRKAGLNNKKRDPARKIKASK</sequence>
<feature type="region of interest" description="Disordered" evidence="1">
    <location>
        <begin position="254"/>
        <end position="281"/>
    </location>
</feature>
<dbReference type="RefSeq" id="XP_014178383.1">
    <property type="nucleotide sequence ID" value="XM_014322908.1"/>
</dbReference>
<feature type="compositionally biased region" description="Low complexity" evidence="1">
    <location>
        <begin position="93"/>
        <end position="118"/>
    </location>
</feature>
<evidence type="ECO:0000256" key="1">
    <source>
        <dbReference type="SAM" id="MobiDB-lite"/>
    </source>
</evidence>
<feature type="compositionally biased region" description="Low complexity" evidence="1">
    <location>
        <begin position="377"/>
        <end position="389"/>
    </location>
</feature>
<accession>J4U8C0</accession>